<dbReference type="GO" id="GO:0005886">
    <property type="term" value="C:plasma membrane"/>
    <property type="evidence" value="ECO:0007669"/>
    <property type="project" value="TreeGrafter"/>
</dbReference>
<dbReference type="Gene3D" id="1.10.1450.10">
    <property type="entry name" value="Tetraspanin"/>
    <property type="match status" value="1"/>
</dbReference>
<feature type="transmembrane region" description="Helical" evidence="6">
    <location>
        <begin position="12"/>
        <end position="33"/>
    </location>
</feature>
<organism evidence="7 8">
    <name type="scientific">Coturnix japonica</name>
    <name type="common">Japanese quail</name>
    <name type="synonym">Coturnix coturnix japonica</name>
    <dbReference type="NCBI Taxonomy" id="93934"/>
    <lineage>
        <taxon>Eukaryota</taxon>
        <taxon>Metazoa</taxon>
        <taxon>Chordata</taxon>
        <taxon>Craniata</taxon>
        <taxon>Vertebrata</taxon>
        <taxon>Euteleostomi</taxon>
        <taxon>Archelosauria</taxon>
        <taxon>Archosauria</taxon>
        <taxon>Dinosauria</taxon>
        <taxon>Saurischia</taxon>
        <taxon>Theropoda</taxon>
        <taxon>Coelurosauria</taxon>
        <taxon>Aves</taxon>
        <taxon>Neognathae</taxon>
        <taxon>Galloanserae</taxon>
        <taxon>Galliformes</taxon>
        <taxon>Phasianidae</taxon>
        <taxon>Perdicinae</taxon>
        <taxon>Coturnix</taxon>
    </lineage>
</organism>
<feature type="region of interest" description="Disordered" evidence="5">
    <location>
        <begin position="283"/>
        <end position="303"/>
    </location>
</feature>
<keyword evidence="4 6" id="KW-0472">Membrane</keyword>
<proteinExistence type="predicted"/>
<comment type="subcellular location">
    <subcellularLocation>
        <location evidence="1">Membrane</location>
        <topology evidence="1">Multi-pass membrane protein</topology>
    </subcellularLocation>
</comment>
<reference evidence="7" key="3">
    <citation type="submission" date="2025-09" db="UniProtKB">
        <authorList>
            <consortium name="Ensembl"/>
        </authorList>
    </citation>
    <scope>IDENTIFICATION</scope>
</reference>
<keyword evidence="8" id="KW-1185">Reference proteome</keyword>
<evidence type="ECO:0000313" key="7">
    <source>
        <dbReference type="Ensembl" id="ENSCJPP00005003495.1"/>
    </source>
</evidence>
<dbReference type="SUPFAM" id="SSF48652">
    <property type="entry name" value="Tetraspanin"/>
    <property type="match status" value="1"/>
</dbReference>
<evidence type="ECO:0008006" key="9">
    <source>
        <dbReference type="Google" id="ProtNLM"/>
    </source>
</evidence>
<dbReference type="InterPro" id="IPR018499">
    <property type="entry name" value="Tetraspanin/Peripherin"/>
</dbReference>
<reference evidence="7" key="1">
    <citation type="submission" date="2015-11" db="EMBL/GenBank/DDBJ databases">
        <authorList>
            <consortium name="International Coturnix japonica Genome Analysis Consortium"/>
            <person name="Warren W."/>
            <person name="Burt D.W."/>
            <person name="Antin P.B."/>
            <person name="Lanford R."/>
            <person name="Gros J."/>
            <person name="Wilson R.K."/>
        </authorList>
    </citation>
    <scope>NUCLEOTIDE SEQUENCE [LARGE SCALE GENOMIC DNA]</scope>
</reference>
<keyword evidence="2 6" id="KW-0812">Transmembrane</keyword>
<dbReference type="Pfam" id="PF00335">
    <property type="entry name" value="Tetraspanin"/>
    <property type="match status" value="1"/>
</dbReference>
<feature type="transmembrane region" description="Helical" evidence="6">
    <location>
        <begin position="45"/>
        <end position="69"/>
    </location>
</feature>
<protein>
    <recommendedName>
        <fullName evidence="9">Tetraspanin</fullName>
    </recommendedName>
</protein>
<evidence type="ECO:0000256" key="5">
    <source>
        <dbReference type="SAM" id="MobiDB-lite"/>
    </source>
</evidence>
<dbReference type="Ensembl" id="ENSCJPT00005006175.1">
    <property type="protein sequence ID" value="ENSCJPP00005003495.1"/>
    <property type="gene ID" value="ENSCJPG00005003658.1"/>
</dbReference>
<sequence length="303" mass="34017">TAGHSLCCLPVFGFLTQIAIVLIFSGCFVILFCKNYRYFFQEFFFPLPGWLAVVTALILIPTGILAILVFARNSCYHQGTLMYLLIVLLCLQVSLTVLTQFYSTWMAVELKSTMGQAFNQYNGTHSLARGSGTVDMLQEKLQCCGLRNYTDWLNASAAFWHFPSEKSHVPRSCCKKHEDCGSDLNQPDQLFQEGCLRKLQDQIHYRMSFLFFCCVVLSVLELLAGASNVLLKNSVISYTEFNQFSVVLIYSCTGFVSYENSIDNTSMARLLQSSAHRIKLFSGSGSEEAEGTEGAERERSQDS</sequence>
<feature type="compositionally biased region" description="Basic and acidic residues" evidence="5">
    <location>
        <begin position="294"/>
        <end position="303"/>
    </location>
</feature>
<evidence type="ECO:0000256" key="3">
    <source>
        <dbReference type="ARBA" id="ARBA00022989"/>
    </source>
</evidence>
<name>A0A8C2SUK6_COTJA</name>
<feature type="transmembrane region" description="Helical" evidence="6">
    <location>
        <begin position="207"/>
        <end position="229"/>
    </location>
</feature>
<dbReference type="PANTHER" id="PTHR19282:SF477">
    <property type="entry name" value="TETRASPANIN"/>
    <property type="match status" value="1"/>
</dbReference>
<dbReference type="PANTHER" id="PTHR19282">
    <property type="entry name" value="TETRASPANIN"/>
    <property type="match status" value="1"/>
</dbReference>
<evidence type="ECO:0000256" key="4">
    <source>
        <dbReference type="ARBA" id="ARBA00023136"/>
    </source>
</evidence>
<evidence type="ECO:0000313" key="8">
    <source>
        <dbReference type="Proteomes" id="UP000694412"/>
    </source>
</evidence>
<evidence type="ECO:0000256" key="1">
    <source>
        <dbReference type="ARBA" id="ARBA00004141"/>
    </source>
</evidence>
<dbReference type="GeneTree" id="ENSGT00940000166621"/>
<feature type="transmembrane region" description="Helical" evidence="6">
    <location>
        <begin position="241"/>
        <end position="258"/>
    </location>
</feature>
<reference evidence="7" key="2">
    <citation type="submission" date="2025-08" db="UniProtKB">
        <authorList>
            <consortium name="Ensembl"/>
        </authorList>
    </citation>
    <scope>IDENTIFICATION</scope>
</reference>
<keyword evidence="3 6" id="KW-1133">Transmembrane helix</keyword>
<dbReference type="AlphaFoldDB" id="A0A8C2SUK6"/>
<feature type="transmembrane region" description="Helical" evidence="6">
    <location>
        <begin position="81"/>
        <end position="102"/>
    </location>
</feature>
<accession>A0A8C2SUK6</accession>
<evidence type="ECO:0000256" key="6">
    <source>
        <dbReference type="SAM" id="Phobius"/>
    </source>
</evidence>
<dbReference type="InterPro" id="IPR008952">
    <property type="entry name" value="Tetraspanin_EC2_sf"/>
</dbReference>
<dbReference type="Proteomes" id="UP000694412">
    <property type="component" value="Chromosome Z"/>
</dbReference>
<evidence type="ECO:0000256" key="2">
    <source>
        <dbReference type="ARBA" id="ARBA00022692"/>
    </source>
</evidence>